<sequence length="106" mass="12576">MKAIPPNLALEYNKKHNEKQSQITDLTAYLRREVESRERTEYLVKPYDSQLKINNSYSNTKYFETTSHNYPQSNRRVQGHSRFHSSRKLFSSANELLILFPEYSCV</sequence>
<keyword evidence="2" id="KW-1185">Reference proteome</keyword>
<reference evidence="1" key="1">
    <citation type="submission" date="2020-08" db="EMBL/GenBank/DDBJ databases">
        <title>Multicomponent nature underlies the extraordinary mechanical properties of spider dragline silk.</title>
        <authorList>
            <person name="Kono N."/>
            <person name="Nakamura H."/>
            <person name="Mori M."/>
            <person name="Yoshida Y."/>
            <person name="Ohtoshi R."/>
            <person name="Malay A.D."/>
            <person name="Moran D.A.P."/>
            <person name="Tomita M."/>
            <person name="Numata K."/>
            <person name="Arakawa K."/>
        </authorList>
    </citation>
    <scope>NUCLEOTIDE SEQUENCE</scope>
</reference>
<evidence type="ECO:0000313" key="2">
    <source>
        <dbReference type="Proteomes" id="UP000886998"/>
    </source>
</evidence>
<organism evidence="1 2">
    <name type="scientific">Trichonephila inaurata madagascariensis</name>
    <dbReference type="NCBI Taxonomy" id="2747483"/>
    <lineage>
        <taxon>Eukaryota</taxon>
        <taxon>Metazoa</taxon>
        <taxon>Ecdysozoa</taxon>
        <taxon>Arthropoda</taxon>
        <taxon>Chelicerata</taxon>
        <taxon>Arachnida</taxon>
        <taxon>Araneae</taxon>
        <taxon>Araneomorphae</taxon>
        <taxon>Entelegynae</taxon>
        <taxon>Araneoidea</taxon>
        <taxon>Nephilidae</taxon>
        <taxon>Trichonephila</taxon>
        <taxon>Trichonephila inaurata</taxon>
    </lineage>
</organism>
<dbReference type="OrthoDB" id="6435005at2759"/>
<dbReference type="EMBL" id="BMAV01021505">
    <property type="protein sequence ID" value="GFY75609.1"/>
    <property type="molecule type" value="Genomic_DNA"/>
</dbReference>
<evidence type="ECO:0000313" key="1">
    <source>
        <dbReference type="EMBL" id="GFY75609.1"/>
    </source>
</evidence>
<protein>
    <submittedName>
        <fullName evidence="1">Uncharacterized protein</fullName>
    </submittedName>
</protein>
<dbReference type="AlphaFoldDB" id="A0A8X6YPX1"/>
<dbReference type="Proteomes" id="UP000886998">
    <property type="component" value="Unassembled WGS sequence"/>
</dbReference>
<gene>
    <name evidence="1" type="primary">AVEN_68792_1</name>
    <name evidence="1" type="ORF">TNIN_374821</name>
</gene>
<name>A0A8X6YPX1_9ARAC</name>
<proteinExistence type="predicted"/>
<comment type="caution">
    <text evidence="1">The sequence shown here is derived from an EMBL/GenBank/DDBJ whole genome shotgun (WGS) entry which is preliminary data.</text>
</comment>
<accession>A0A8X6YPX1</accession>